<dbReference type="SUPFAM" id="SSF46785">
    <property type="entry name" value="Winged helix' DNA-binding domain"/>
    <property type="match status" value="1"/>
</dbReference>
<feature type="domain" description="HTH lysR-type" evidence="5">
    <location>
        <begin position="47"/>
        <end position="104"/>
    </location>
</feature>
<evidence type="ECO:0000259" key="5">
    <source>
        <dbReference type="PROSITE" id="PS50931"/>
    </source>
</evidence>
<dbReference type="InterPro" id="IPR005119">
    <property type="entry name" value="LysR_subst-bd"/>
</dbReference>
<dbReference type="Gene3D" id="1.10.10.10">
    <property type="entry name" value="Winged helix-like DNA-binding domain superfamily/Winged helix DNA-binding domain"/>
    <property type="match status" value="1"/>
</dbReference>
<dbReference type="InterPro" id="IPR000847">
    <property type="entry name" value="LysR_HTH_N"/>
</dbReference>
<protein>
    <submittedName>
        <fullName evidence="6">LysR family transcriptional regulator</fullName>
    </submittedName>
</protein>
<dbReference type="AlphaFoldDB" id="A0A4Y5Z6S4"/>
<dbReference type="PANTHER" id="PTHR30537:SF31">
    <property type="entry name" value="TRANSCRIPTIONAL REGULATOR, LYSR FAMILY"/>
    <property type="match status" value="1"/>
</dbReference>
<keyword evidence="3" id="KW-0238">DNA-binding</keyword>
<evidence type="ECO:0000256" key="2">
    <source>
        <dbReference type="ARBA" id="ARBA00023015"/>
    </source>
</evidence>
<evidence type="ECO:0000256" key="3">
    <source>
        <dbReference type="ARBA" id="ARBA00023125"/>
    </source>
</evidence>
<organism evidence="6 7">
    <name type="scientific">Luteibacter pinisoli</name>
    <dbReference type="NCBI Taxonomy" id="2589080"/>
    <lineage>
        <taxon>Bacteria</taxon>
        <taxon>Pseudomonadati</taxon>
        <taxon>Pseudomonadota</taxon>
        <taxon>Gammaproteobacteria</taxon>
        <taxon>Lysobacterales</taxon>
        <taxon>Rhodanobacteraceae</taxon>
        <taxon>Luteibacter</taxon>
    </lineage>
</organism>
<dbReference type="GO" id="GO:0043565">
    <property type="term" value="F:sequence-specific DNA binding"/>
    <property type="evidence" value="ECO:0007669"/>
    <property type="project" value="TreeGrafter"/>
</dbReference>
<keyword evidence="2" id="KW-0805">Transcription regulation</keyword>
<evidence type="ECO:0000313" key="6">
    <source>
        <dbReference type="EMBL" id="QDE40884.1"/>
    </source>
</evidence>
<dbReference type="KEGG" id="lpy:FIV34_17545"/>
<dbReference type="SUPFAM" id="SSF53850">
    <property type="entry name" value="Periplasmic binding protein-like II"/>
    <property type="match status" value="1"/>
</dbReference>
<dbReference type="GO" id="GO:0006351">
    <property type="term" value="P:DNA-templated transcription"/>
    <property type="evidence" value="ECO:0007669"/>
    <property type="project" value="TreeGrafter"/>
</dbReference>
<dbReference type="Proteomes" id="UP000316093">
    <property type="component" value="Chromosome"/>
</dbReference>
<dbReference type="Pfam" id="PF03466">
    <property type="entry name" value="LysR_substrate"/>
    <property type="match status" value="1"/>
</dbReference>
<gene>
    <name evidence="6" type="ORF">FIV34_17545</name>
</gene>
<dbReference type="GO" id="GO:0003700">
    <property type="term" value="F:DNA-binding transcription factor activity"/>
    <property type="evidence" value="ECO:0007669"/>
    <property type="project" value="InterPro"/>
</dbReference>
<evidence type="ECO:0000313" key="7">
    <source>
        <dbReference type="Proteomes" id="UP000316093"/>
    </source>
</evidence>
<dbReference type="InterPro" id="IPR036390">
    <property type="entry name" value="WH_DNA-bd_sf"/>
</dbReference>
<dbReference type="InterPro" id="IPR058163">
    <property type="entry name" value="LysR-type_TF_proteobact-type"/>
</dbReference>
<proteinExistence type="inferred from homology"/>
<dbReference type="Gene3D" id="3.40.190.290">
    <property type="match status" value="1"/>
</dbReference>
<dbReference type="PROSITE" id="PS50931">
    <property type="entry name" value="HTH_LYSR"/>
    <property type="match status" value="1"/>
</dbReference>
<dbReference type="Pfam" id="PF00126">
    <property type="entry name" value="HTH_1"/>
    <property type="match status" value="1"/>
</dbReference>
<dbReference type="PANTHER" id="PTHR30537">
    <property type="entry name" value="HTH-TYPE TRANSCRIPTIONAL REGULATOR"/>
    <property type="match status" value="1"/>
</dbReference>
<dbReference type="EMBL" id="CP041046">
    <property type="protein sequence ID" value="QDE40884.1"/>
    <property type="molecule type" value="Genomic_DNA"/>
</dbReference>
<evidence type="ECO:0000256" key="1">
    <source>
        <dbReference type="ARBA" id="ARBA00009437"/>
    </source>
</evidence>
<reference evidence="6 7" key="1">
    <citation type="submission" date="2019-06" db="EMBL/GenBank/DDBJ databases">
        <title>A complete genome sequence for Luteibacter pinisoli MAH-14.</title>
        <authorList>
            <person name="Baltrus D.A."/>
        </authorList>
    </citation>
    <scope>NUCLEOTIDE SEQUENCE [LARGE SCALE GENOMIC DNA]</scope>
    <source>
        <strain evidence="6 7">MAH-14</strain>
    </source>
</reference>
<evidence type="ECO:0000256" key="4">
    <source>
        <dbReference type="ARBA" id="ARBA00023163"/>
    </source>
</evidence>
<dbReference type="OrthoDB" id="9786526at2"/>
<name>A0A4Y5Z6S4_9GAMM</name>
<accession>A0A4Y5Z6S4</accession>
<dbReference type="InterPro" id="IPR036388">
    <property type="entry name" value="WH-like_DNA-bd_sf"/>
</dbReference>
<dbReference type="FunFam" id="1.10.10.10:FF:000001">
    <property type="entry name" value="LysR family transcriptional regulator"/>
    <property type="match status" value="1"/>
</dbReference>
<keyword evidence="7" id="KW-1185">Reference proteome</keyword>
<keyword evidence="4" id="KW-0804">Transcription</keyword>
<comment type="similarity">
    <text evidence="1">Belongs to the LysR transcriptional regulatory family.</text>
</comment>
<sequence length="339" mass="36069">MEGMIPARPGASRFCCRLPHTGGTALAADSDRRSNGGTPVQGMDSIDNLGDLYLFVQAVEAGGFSAAADRLGTTRSLLSRRILALEERLGARLLHRNARQFGVTEAGERVYQHAAAMCEAASAARRAAQSPDESQRLIRVEAHGLVSPMAASMMSDFATIHPLTRFSVTVGSGDMERLLRQQTDVILSLRDTPPDSSDVVARALGGIRRVTVASPALLSRVGTPHLPGDLDDSHCLSLGADGAAFWHFRGMAPRRRQVRVAFADVAALLAAVEGGLGMAQLPHYLVAEDLQSGKLIAVLEAFEPEPSPLHALTVSGRVASDATITFVRFMQTRLATLAA</sequence>